<comment type="caution">
    <text evidence="1">The sequence shown here is derived from an EMBL/GenBank/DDBJ whole genome shotgun (WGS) entry which is preliminary data.</text>
</comment>
<name>A0A2G8SGM8_9APHY</name>
<gene>
    <name evidence="1" type="ORF">GSI_04833</name>
</gene>
<evidence type="ECO:0000313" key="1">
    <source>
        <dbReference type="EMBL" id="PIL32718.1"/>
    </source>
</evidence>
<evidence type="ECO:0000313" key="2">
    <source>
        <dbReference type="Proteomes" id="UP000230002"/>
    </source>
</evidence>
<protein>
    <recommendedName>
        <fullName evidence="3">F-box domain-containing protein</fullName>
    </recommendedName>
</protein>
<evidence type="ECO:0008006" key="3">
    <source>
        <dbReference type="Google" id="ProtNLM"/>
    </source>
</evidence>
<dbReference type="Proteomes" id="UP000230002">
    <property type="component" value="Unassembled WGS sequence"/>
</dbReference>
<dbReference type="Gene3D" id="3.80.10.10">
    <property type="entry name" value="Ribonuclease Inhibitor"/>
    <property type="match status" value="1"/>
</dbReference>
<organism evidence="1 2">
    <name type="scientific">Ganoderma sinense ZZ0214-1</name>
    <dbReference type="NCBI Taxonomy" id="1077348"/>
    <lineage>
        <taxon>Eukaryota</taxon>
        <taxon>Fungi</taxon>
        <taxon>Dikarya</taxon>
        <taxon>Basidiomycota</taxon>
        <taxon>Agaricomycotina</taxon>
        <taxon>Agaricomycetes</taxon>
        <taxon>Polyporales</taxon>
        <taxon>Polyporaceae</taxon>
        <taxon>Ganoderma</taxon>
    </lineage>
</organism>
<reference evidence="1 2" key="1">
    <citation type="journal article" date="2015" name="Sci. Rep.">
        <title>Chromosome-level genome map provides insights into diverse defense mechanisms in the medicinal fungus Ganoderma sinense.</title>
        <authorList>
            <person name="Zhu Y."/>
            <person name="Xu J."/>
            <person name="Sun C."/>
            <person name="Zhou S."/>
            <person name="Xu H."/>
            <person name="Nelson D.R."/>
            <person name="Qian J."/>
            <person name="Song J."/>
            <person name="Luo H."/>
            <person name="Xiang L."/>
            <person name="Li Y."/>
            <person name="Xu Z."/>
            <person name="Ji A."/>
            <person name="Wang L."/>
            <person name="Lu S."/>
            <person name="Hayward A."/>
            <person name="Sun W."/>
            <person name="Li X."/>
            <person name="Schwartz D.C."/>
            <person name="Wang Y."/>
            <person name="Chen S."/>
        </authorList>
    </citation>
    <scope>NUCLEOTIDE SEQUENCE [LARGE SCALE GENOMIC DNA]</scope>
    <source>
        <strain evidence="1 2">ZZ0214-1</strain>
    </source>
</reference>
<dbReference type="OrthoDB" id="2750141at2759"/>
<dbReference type="STRING" id="1077348.A0A2G8SGM8"/>
<keyword evidence="2" id="KW-1185">Reference proteome</keyword>
<proteinExistence type="predicted"/>
<sequence>MNWHLSQLDEGHLITHSAIEVAQQMTIPYLESLRVARMDSFNGATVELFPYARLNHLHTLEIAHMICVDRPLLNALLEFPRLRKLTLAIGKLELGPNPQLSPGFHELRDLRLISRPRGFNEFLQLTNPQQLESLALQISNWFRDADENVPFVTTALSKITPSVRRLELRIQDTIFAELPRFTDLLAPALPLEHLTHVVVRLDRLAYDLPIDNFELLRLAQAWPRLREFAFDVVHVEEDADPLDCYDLPALDALVRFAQAHPLLVRLTFPYVQLPFPGNPYKSVAAELDAVPLLNHGLQVLRVSIVESAGVAVLRRLAMALDRLFPNLDLSDVGYEDHISVGYYEHWCDVEQLLATLQAGRTGTHRTPPLGPD</sequence>
<accession>A0A2G8SGM8</accession>
<dbReference type="EMBL" id="AYKW01000009">
    <property type="protein sequence ID" value="PIL32718.1"/>
    <property type="molecule type" value="Genomic_DNA"/>
</dbReference>
<dbReference type="InterPro" id="IPR032675">
    <property type="entry name" value="LRR_dom_sf"/>
</dbReference>
<dbReference type="AlphaFoldDB" id="A0A2G8SGM8"/>